<keyword evidence="2" id="KW-1185">Reference proteome</keyword>
<dbReference type="EMBL" id="CZPZ01000034">
    <property type="protein sequence ID" value="CUS39302.1"/>
    <property type="molecule type" value="Genomic_DNA"/>
</dbReference>
<dbReference type="STRING" id="1742973.COMA2_70070"/>
<proteinExistence type="predicted"/>
<evidence type="ECO:0000313" key="2">
    <source>
        <dbReference type="Proteomes" id="UP000198736"/>
    </source>
</evidence>
<dbReference type="AlphaFoldDB" id="A0A0S4LTU6"/>
<evidence type="ECO:0008006" key="3">
    <source>
        <dbReference type="Google" id="ProtNLM"/>
    </source>
</evidence>
<gene>
    <name evidence="1" type="ORF">COMA2_70070</name>
</gene>
<protein>
    <recommendedName>
        <fullName evidence="3">Restriction endonuclease</fullName>
    </recommendedName>
</protein>
<name>A0A0S4LTU6_9BACT</name>
<reference evidence="2" key="1">
    <citation type="submission" date="2015-10" db="EMBL/GenBank/DDBJ databases">
        <authorList>
            <person name="Luecker S."/>
            <person name="Luecker S."/>
        </authorList>
    </citation>
    <scope>NUCLEOTIDE SEQUENCE [LARGE SCALE GENOMIC DNA]</scope>
</reference>
<dbReference type="Proteomes" id="UP000198736">
    <property type="component" value="Unassembled WGS sequence"/>
</dbReference>
<accession>A0A0S4LTU6</accession>
<organism evidence="1 2">
    <name type="scientific">Candidatus Nitrospira nitrificans</name>
    <dbReference type="NCBI Taxonomy" id="1742973"/>
    <lineage>
        <taxon>Bacteria</taxon>
        <taxon>Pseudomonadati</taxon>
        <taxon>Nitrospirota</taxon>
        <taxon>Nitrospiria</taxon>
        <taxon>Nitrospirales</taxon>
        <taxon>Nitrospiraceae</taxon>
        <taxon>Nitrospira</taxon>
    </lineage>
</organism>
<dbReference type="RefSeq" id="WP_090901533.1">
    <property type="nucleotide sequence ID" value="NZ_CZPZ01000034.1"/>
</dbReference>
<evidence type="ECO:0000313" key="1">
    <source>
        <dbReference type="EMBL" id="CUS39302.1"/>
    </source>
</evidence>
<sequence length="201" mass="23419">MQFEWAYRLQAILRHDLSTEVYIGCEKQFIDIVIYNGPPFGSSKDNPSTNEWQKFPDIRAGIELKWLGSWSFDMRFSINPLMDDLRKINDENKYPFPVLSLALILIAQPRADPGSSTQYAWITAQVNQKKGKGSSERKGFYDYSEMREKLFRAMPDQKLVHGRDYIEMGPYPIKAKEFEKLELRSLGFYNNRAKAINSTTR</sequence>